<dbReference type="HAMAP" id="MF_00362">
    <property type="entry name" value="Ribosomal_uL10"/>
    <property type="match status" value="1"/>
</dbReference>
<reference evidence="7 8" key="1">
    <citation type="submission" date="2016-12" db="EMBL/GenBank/DDBJ databases">
        <authorList>
            <person name="Song W.-J."/>
            <person name="Kurnit D.M."/>
        </authorList>
    </citation>
    <scope>NUCLEOTIDE SEQUENCE [LARGE SCALE GENOMIC DNA]</scope>
    <source>
        <strain evidence="7 8">DSM 18488</strain>
    </source>
</reference>
<dbReference type="NCBIfam" id="NF000955">
    <property type="entry name" value="PRK00099.1-1"/>
    <property type="match status" value="1"/>
</dbReference>
<dbReference type="RefSeq" id="WP_073612303.1">
    <property type="nucleotide sequence ID" value="NZ_FRFE01000003.1"/>
</dbReference>
<keyword evidence="8" id="KW-1185">Reference proteome</keyword>
<dbReference type="PANTHER" id="PTHR11560">
    <property type="entry name" value="39S RIBOSOMAL PROTEIN L10, MITOCHONDRIAL"/>
    <property type="match status" value="1"/>
</dbReference>
<keyword evidence="6" id="KW-0699">rRNA-binding</keyword>
<protein>
    <recommendedName>
        <fullName evidence="5 6">Large ribosomal subunit protein uL10</fullName>
    </recommendedName>
</protein>
<sequence>MNRDDKATIISELNDSFTRAKFAVVADYCGLKVSELQKIRIELRNCDSEIRIAKNTLLKRAAADTDNAVLSDAFTGTTAVIVAYGDPVAPAKVVAKFADDHDKFKIRCAALDGGKLEVAGVIALSKLPSKEVLLSQFLSVLNGVPTGLVQVLSGVPRTFGYVLNAIKEKKEQAAA</sequence>
<dbReference type="InterPro" id="IPR047865">
    <property type="entry name" value="Ribosomal_uL10_bac_type"/>
</dbReference>
<dbReference type="GO" id="GO:0005840">
    <property type="term" value="C:ribosome"/>
    <property type="evidence" value="ECO:0007669"/>
    <property type="project" value="UniProtKB-KW"/>
</dbReference>
<dbReference type="OrthoDB" id="3186107at2"/>
<evidence type="ECO:0000256" key="3">
    <source>
        <dbReference type="ARBA" id="ARBA00022980"/>
    </source>
</evidence>
<evidence type="ECO:0000256" key="4">
    <source>
        <dbReference type="ARBA" id="ARBA00023274"/>
    </source>
</evidence>
<keyword evidence="3 6" id="KW-0689">Ribosomal protein</keyword>
<name>A0A1M7Y0E7_9BACT</name>
<dbReference type="InterPro" id="IPR043141">
    <property type="entry name" value="Ribosomal_uL10-like_sf"/>
</dbReference>
<keyword evidence="4 6" id="KW-0687">Ribonucleoprotein</keyword>
<comment type="subunit">
    <text evidence="6">Part of the ribosomal stalk of the 50S ribosomal subunit. The N-terminus interacts with L11 and the large rRNA to form the base of the stalk. The C-terminus forms an elongated spine to which L12 dimers bind in a sequential fashion forming a multimeric L10(L12)X complex.</text>
</comment>
<comment type="similarity">
    <text evidence="2 6">Belongs to the universal ribosomal protein uL10 family.</text>
</comment>
<dbReference type="SUPFAM" id="SSF160369">
    <property type="entry name" value="Ribosomal protein L10-like"/>
    <property type="match status" value="1"/>
</dbReference>
<dbReference type="GO" id="GO:0006412">
    <property type="term" value="P:translation"/>
    <property type="evidence" value="ECO:0007669"/>
    <property type="project" value="UniProtKB-UniRule"/>
</dbReference>
<dbReference type="Gene3D" id="3.30.70.1730">
    <property type="match status" value="1"/>
</dbReference>
<organism evidence="7 8">
    <name type="scientific">Desulfopila aestuarii DSM 18488</name>
    <dbReference type="NCBI Taxonomy" id="1121416"/>
    <lineage>
        <taxon>Bacteria</taxon>
        <taxon>Pseudomonadati</taxon>
        <taxon>Thermodesulfobacteriota</taxon>
        <taxon>Desulfobulbia</taxon>
        <taxon>Desulfobulbales</taxon>
        <taxon>Desulfocapsaceae</taxon>
        <taxon>Desulfopila</taxon>
    </lineage>
</organism>
<evidence type="ECO:0000313" key="8">
    <source>
        <dbReference type="Proteomes" id="UP000184603"/>
    </source>
</evidence>
<evidence type="ECO:0000256" key="1">
    <source>
        <dbReference type="ARBA" id="ARBA00002633"/>
    </source>
</evidence>
<keyword evidence="6" id="KW-0694">RNA-binding</keyword>
<dbReference type="Proteomes" id="UP000184603">
    <property type="component" value="Unassembled WGS sequence"/>
</dbReference>
<proteinExistence type="inferred from homology"/>
<dbReference type="InterPro" id="IPR022973">
    <property type="entry name" value="Ribosomal_uL10_bac"/>
</dbReference>
<evidence type="ECO:0000256" key="6">
    <source>
        <dbReference type="HAMAP-Rule" id="MF_00362"/>
    </source>
</evidence>
<dbReference type="Gene3D" id="6.10.250.290">
    <property type="match status" value="1"/>
</dbReference>
<evidence type="ECO:0000313" key="7">
    <source>
        <dbReference type="EMBL" id="SHO45004.1"/>
    </source>
</evidence>
<dbReference type="Pfam" id="PF00466">
    <property type="entry name" value="Ribosomal_L10"/>
    <property type="match status" value="1"/>
</dbReference>
<dbReference type="CDD" id="cd05797">
    <property type="entry name" value="Ribosomal_L10"/>
    <property type="match status" value="1"/>
</dbReference>
<dbReference type="GO" id="GO:0070180">
    <property type="term" value="F:large ribosomal subunit rRNA binding"/>
    <property type="evidence" value="ECO:0007669"/>
    <property type="project" value="UniProtKB-UniRule"/>
</dbReference>
<comment type="function">
    <text evidence="1 6">Forms part of the ribosomal stalk, playing a central role in the interaction of the ribosome with GTP-bound translation factors.</text>
</comment>
<dbReference type="AlphaFoldDB" id="A0A1M7Y0E7"/>
<dbReference type="InterPro" id="IPR001790">
    <property type="entry name" value="Ribosomal_uL10"/>
</dbReference>
<evidence type="ECO:0000256" key="5">
    <source>
        <dbReference type="ARBA" id="ARBA00035202"/>
    </source>
</evidence>
<gene>
    <name evidence="6" type="primary">rplJ</name>
    <name evidence="7" type="ORF">SAMN02745220_00959</name>
</gene>
<accession>A0A1M7Y0E7</accession>
<evidence type="ECO:0000256" key="2">
    <source>
        <dbReference type="ARBA" id="ARBA00008889"/>
    </source>
</evidence>
<dbReference type="GO" id="GO:1990904">
    <property type="term" value="C:ribonucleoprotein complex"/>
    <property type="evidence" value="ECO:0007669"/>
    <property type="project" value="UniProtKB-KW"/>
</dbReference>
<dbReference type="EMBL" id="FRFE01000003">
    <property type="protein sequence ID" value="SHO45004.1"/>
    <property type="molecule type" value="Genomic_DNA"/>
</dbReference>
<dbReference type="STRING" id="1121416.SAMN02745220_00959"/>